<evidence type="ECO:0000313" key="1">
    <source>
        <dbReference type="EMBL" id="GGF69443.1"/>
    </source>
</evidence>
<protein>
    <submittedName>
        <fullName evidence="1">Uncharacterized protein</fullName>
    </submittedName>
</protein>
<dbReference type="EMBL" id="BMFN01000002">
    <property type="protein sequence ID" value="GGF69443.1"/>
    <property type="molecule type" value="Genomic_DNA"/>
</dbReference>
<comment type="caution">
    <text evidence="1">The sequence shown here is derived from an EMBL/GenBank/DDBJ whole genome shotgun (WGS) entry which is preliminary data.</text>
</comment>
<accession>A0ACB5PT40</accession>
<sequence length="375" mass="42320">MRILFFTPFAGRNGAEMMLWYTIKHINKDKFSCALFSGQKGPLIDELPKSVPFFLPHVPLKQTLGQRVIIKAKNRIFGKNKVDDPYKKSVIDAHNKFKPDVWYINTVLCPEAVSLALELGVPYVVHFHDMLFVYQHITYNNLKNAVEGAKLLVGCSEVVCDKLRIMGGTNIALHYECIDTSKIALDKKNTEKLKKKLNINSSFIWVMSGSVEYRKGTDLIPLIARSLGKSVSILWLGLGSSGYSYYIEKELKYYGIENVFMLGSKSDDYYDYLALADGLVLTSREDPFPLVMIEAAALGLPIVSFNSGGVKEFVKDGMGIVIDSFDTLDLVQAMHKVSNNEINFNKEISIARANEFDAEIQAQYWQDMMLSRDFA</sequence>
<gene>
    <name evidence="1" type="ORF">GCM10011375_25630</name>
</gene>
<proteinExistence type="predicted"/>
<keyword evidence="2" id="KW-1185">Reference proteome</keyword>
<name>A0ACB5PT40_9BACT</name>
<reference evidence="1 2" key="1">
    <citation type="journal article" date="2019" name="Int. J. Syst. Evol. Microbiol.">
        <title>The Global Catalogue of Microorganisms (GCM) 10K type strain sequencing project: providing services to taxonomists for standard genome sequencing and annotation.</title>
        <authorList>
            <consortium name="The Broad Institute Genomics Platform"/>
            <consortium name="The Broad Institute Genome Sequencing Center for Infectious Disease"/>
            <person name="Wu L."/>
            <person name="Ma J."/>
        </authorList>
    </citation>
    <scope>NUCLEOTIDE SEQUENCE [LARGE SCALE GENOMIC DNA]</scope>
    <source>
        <strain evidence="1 2">CGMCC 1.12720</strain>
    </source>
</reference>
<dbReference type="Proteomes" id="UP000605392">
    <property type="component" value="Unassembled WGS sequence"/>
</dbReference>
<organism evidence="1 2">
    <name type="scientific">Hymenobacter qilianensis</name>
    <dbReference type="NCBI Taxonomy" id="1385715"/>
    <lineage>
        <taxon>Bacteria</taxon>
        <taxon>Pseudomonadati</taxon>
        <taxon>Bacteroidota</taxon>
        <taxon>Cytophagia</taxon>
        <taxon>Cytophagales</taxon>
        <taxon>Hymenobacteraceae</taxon>
        <taxon>Hymenobacter</taxon>
    </lineage>
</organism>
<evidence type="ECO:0000313" key="2">
    <source>
        <dbReference type="Proteomes" id="UP000605392"/>
    </source>
</evidence>